<evidence type="ECO:0000313" key="2">
    <source>
        <dbReference type="EMBL" id="OCC16027.1"/>
    </source>
</evidence>
<dbReference type="EMBL" id="MAGO01000002">
    <property type="protein sequence ID" value="OCC16027.1"/>
    <property type="molecule type" value="Genomic_DNA"/>
</dbReference>
<reference evidence="2 3" key="1">
    <citation type="submission" date="2016-06" db="EMBL/GenBank/DDBJ databases">
        <title>Respiratory ammonification of nitrate coupled to the oxidation of elemental sulfur in deep-sea autotrophic thermophilic bacteria.</title>
        <authorList>
            <person name="Slobodkina G.B."/>
            <person name="Mardanov A.V."/>
            <person name="Ravin N.V."/>
            <person name="Frolova A.A."/>
            <person name="Viryasiv M.B."/>
            <person name="Chernyh N.A."/>
            <person name="Bonch-Osmolovskaya E.A."/>
            <person name="Slobodkin A.I."/>
        </authorList>
    </citation>
    <scope>NUCLEOTIDE SEQUENCE [LARGE SCALE GENOMIC DNA]</scope>
    <source>
        <strain evidence="2 3">S69</strain>
    </source>
</reference>
<comment type="caution">
    <text evidence="2">The sequence shown here is derived from an EMBL/GenBank/DDBJ whole genome shotgun (WGS) entry which is preliminary data.</text>
</comment>
<feature type="domain" description="DUF374" evidence="1">
    <location>
        <begin position="50"/>
        <end position="118"/>
    </location>
</feature>
<dbReference type="Proteomes" id="UP000093080">
    <property type="component" value="Unassembled WGS sequence"/>
</dbReference>
<evidence type="ECO:0000313" key="3">
    <source>
        <dbReference type="Proteomes" id="UP000093080"/>
    </source>
</evidence>
<dbReference type="InterPro" id="IPR007172">
    <property type="entry name" value="DUF374"/>
</dbReference>
<proteinExistence type="predicted"/>
<sequence>MYRIAIKFIELWLYTLRPKIIYSDRAQSLIASGQPYIIALWHRDLIYGLYHFRKKPGVIMVSGSKDGEWVARALRCWGQHPIRGSRYKGGKRAIMEMAKYIKERGVGAGIVADGSQGPPKKAQIGALVLSRLTNAPILPLGVAISKAKRLNTWDRLVIPYPFSRVSVTLGDPILVPKEVKGNHLEKYRKILEDGLNASAILAKRNLMESKG</sequence>
<dbReference type="RefSeq" id="WP_067616043.1">
    <property type="nucleotide sequence ID" value="NZ_MAGO01000002.1"/>
</dbReference>
<gene>
    <name evidence="2" type="ORF">DBT_0489</name>
</gene>
<dbReference type="OrthoDB" id="9810508at2"/>
<dbReference type="STRING" id="1156395.DBT_0489"/>
<dbReference type="Pfam" id="PF04028">
    <property type="entry name" value="DUF374"/>
    <property type="match status" value="1"/>
</dbReference>
<dbReference type="AlphaFoldDB" id="A0A1B9F7W3"/>
<dbReference type="CDD" id="cd07983">
    <property type="entry name" value="LPLAT_DUF374-like"/>
    <property type="match status" value="1"/>
</dbReference>
<name>A0A1B9F7W3_9BACT</name>
<keyword evidence="3" id="KW-1185">Reference proteome</keyword>
<evidence type="ECO:0000259" key="1">
    <source>
        <dbReference type="Pfam" id="PF04028"/>
    </source>
</evidence>
<dbReference type="SUPFAM" id="SSF69593">
    <property type="entry name" value="Glycerol-3-phosphate (1)-acyltransferase"/>
    <property type="match status" value="1"/>
</dbReference>
<protein>
    <recommendedName>
        <fullName evidence="1">DUF374 domain-containing protein</fullName>
    </recommendedName>
</protein>
<organism evidence="2 3">
    <name type="scientific">Dissulfuribacter thermophilus</name>
    <dbReference type="NCBI Taxonomy" id="1156395"/>
    <lineage>
        <taxon>Bacteria</taxon>
        <taxon>Pseudomonadati</taxon>
        <taxon>Thermodesulfobacteriota</taxon>
        <taxon>Dissulfuribacteria</taxon>
        <taxon>Dissulfuribacterales</taxon>
        <taxon>Dissulfuribacteraceae</taxon>
        <taxon>Dissulfuribacter</taxon>
    </lineage>
</organism>
<accession>A0A1B9F7W3</accession>